<evidence type="ECO:0000313" key="4">
    <source>
        <dbReference type="EMBL" id="MCP3428031.1"/>
    </source>
</evidence>
<dbReference type="Gene3D" id="2.40.70.10">
    <property type="entry name" value="Acid Proteases"/>
    <property type="match status" value="1"/>
</dbReference>
<dbReference type="InterPro" id="IPR034122">
    <property type="entry name" value="Retropepsin-like_bacterial"/>
</dbReference>
<evidence type="ECO:0000256" key="2">
    <source>
        <dbReference type="SAM" id="MobiDB-lite"/>
    </source>
</evidence>
<dbReference type="PROSITE" id="PS50175">
    <property type="entry name" value="ASP_PROT_RETROV"/>
    <property type="match status" value="1"/>
</dbReference>
<feature type="domain" description="Peptidase A2" evidence="3">
    <location>
        <begin position="305"/>
        <end position="389"/>
    </location>
</feature>
<dbReference type="CDD" id="cd05483">
    <property type="entry name" value="retropepsin_like_bacteria"/>
    <property type="match status" value="1"/>
</dbReference>
<dbReference type="EMBL" id="JANATA010000004">
    <property type="protein sequence ID" value="MCP3428031.1"/>
    <property type="molecule type" value="Genomic_DNA"/>
</dbReference>
<protein>
    <submittedName>
        <fullName evidence="4">Retroviral-like aspartic protease family protein</fullName>
    </submittedName>
</protein>
<keyword evidence="1" id="KW-0378">Hydrolase</keyword>
<dbReference type="InterPro" id="IPR001995">
    <property type="entry name" value="Peptidase_A2_cat"/>
</dbReference>
<dbReference type="AlphaFoldDB" id="A0AA41X211"/>
<evidence type="ECO:0000256" key="1">
    <source>
        <dbReference type="ARBA" id="ARBA00022801"/>
    </source>
</evidence>
<dbReference type="GO" id="GO:0006508">
    <property type="term" value="P:proteolysis"/>
    <property type="evidence" value="ECO:0007669"/>
    <property type="project" value="UniProtKB-KW"/>
</dbReference>
<proteinExistence type="predicted"/>
<organism evidence="4 5">
    <name type="scientific">Opacimonas viscosa</name>
    <dbReference type="NCBI Taxonomy" id="2961944"/>
    <lineage>
        <taxon>Bacteria</taxon>
        <taxon>Pseudomonadati</taxon>
        <taxon>Pseudomonadota</taxon>
        <taxon>Gammaproteobacteria</taxon>
        <taxon>Alteromonadales</taxon>
        <taxon>Alteromonadaceae</taxon>
        <taxon>Opacimonas</taxon>
    </lineage>
</organism>
<dbReference type="Proteomes" id="UP001165413">
    <property type="component" value="Unassembled WGS sequence"/>
</dbReference>
<keyword evidence="5" id="KW-1185">Reference proteome</keyword>
<dbReference type="InterPro" id="IPR001969">
    <property type="entry name" value="Aspartic_peptidase_AS"/>
</dbReference>
<feature type="compositionally biased region" description="Polar residues" evidence="2">
    <location>
        <begin position="30"/>
        <end position="44"/>
    </location>
</feature>
<evidence type="ECO:0000313" key="5">
    <source>
        <dbReference type="Proteomes" id="UP001165413"/>
    </source>
</evidence>
<sequence>MLKFTLFISIIVNIALVYWIIDLPQRDNATTEQPLPSVNNNHYQSRTDTESKGFVRDKTVLENDIFLPHIPKLNIQTTQKSAEFPDQAWSSILQLVENQQWTELGEPLRTYLRLHPQHAQALFLETQWLFYTVGELAGISAMYQLSEQTNETGLQSQLNQFISSFTHSKITRLTREQDWQNLALFVEPLYALDPDSRSFIRALGTAYAYLNLPTAMEDTLANLPSDDTLVRYVRDIWTAEYARGMTYDDRDSTENTRKISNHSSTKDATTVNMDIIPLKRMNQQFFAPVSFAITGGSFTHEQVQTELLIDTGASITALSPVTFAQIPAQAKTFQRNVNVNTANGMVQTELYHIAEVRLGEQVFTEVEVLVLPDSVSVNTAFDGLLGMNMLAQFTFFIDQDNGLLELSELR</sequence>
<dbReference type="RefSeq" id="WP_254098981.1">
    <property type="nucleotide sequence ID" value="NZ_JANATA010000004.1"/>
</dbReference>
<gene>
    <name evidence="4" type="ORF">NLF92_03605</name>
</gene>
<dbReference type="SUPFAM" id="SSF50630">
    <property type="entry name" value="Acid proteases"/>
    <property type="match status" value="1"/>
</dbReference>
<evidence type="ECO:0000259" key="3">
    <source>
        <dbReference type="PROSITE" id="PS50175"/>
    </source>
</evidence>
<dbReference type="PROSITE" id="PS00141">
    <property type="entry name" value="ASP_PROTEASE"/>
    <property type="match status" value="1"/>
</dbReference>
<name>A0AA41X211_9ALTE</name>
<accession>A0AA41X211</accession>
<feature type="region of interest" description="Disordered" evidence="2">
    <location>
        <begin position="30"/>
        <end position="49"/>
    </location>
</feature>
<dbReference type="GO" id="GO:0004190">
    <property type="term" value="F:aspartic-type endopeptidase activity"/>
    <property type="evidence" value="ECO:0007669"/>
    <property type="project" value="InterPro"/>
</dbReference>
<keyword evidence="4" id="KW-0645">Protease</keyword>
<dbReference type="InterPro" id="IPR021109">
    <property type="entry name" value="Peptidase_aspartic_dom_sf"/>
</dbReference>
<comment type="caution">
    <text evidence="4">The sequence shown here is derived from an EMBL/GenBank/DDBJ whole genome shotgun (WGS) entry which is preliminary data.</text>
</comment>
<dbReference type="Pfam" id="PF13975">
    <property type="entry name" value="gag-asp_proteas"/>
    <property type="match status" value="1"/>
</dbReference>
<reference evidence="4" key="1">
    <citation type="submission" date="2022-07" db="EMBL/GenBank/DDBJ databases">
        <title>Characterization of the Novel Bacterium Alteromonas immobilis LMIT006 and Alteromonas gregis LMIT007.</title>
        <authorList>
            <person name="Lin X."/>
        </authorList>
    </citation>
    <scope>NUCLEOTIDE SEQUENCE</scope>
    <source>
        <strain evidence="4">LMIT007</strain>
    </source>
</reference>